<dbReference type="InterPro" id="IPR005479">
    <property type="entry name" value="CPAse_ATP-bd"/>
</dbReference>
<dbReference type="PROSITE" id="PS50975">
    <property type="entry name" value="ATP_GRASP"/>
    <property type="match status" value="1"/>
</dbReference>
<dbReference type="Proteomes" id="UP000663844">
    <property type="component" value="Unassembled WGS sequence"/>
</dbReference>
<sequence>MVSSEQKPHPEYSRLAKDAAKDTSMEYMRNLITSVETYLKKNVADINGLFIKHDIEAVIISAVLSRFKRDEKVAVKYPSYESVFLCNHKYYQRTRERHPLHFLYIDIDDDDVDQFIQNPMLEYPFFFKAPELQRSLHQYVIKDCQQLKEIVSQLRIVLPKYNAETKYVNEYALDLQKYPLASKNIMICEEFISDCLQLNWEGWVDHQGTIFTYGFTDEILLDYGIFSDFIMPSILPDAVLSKAANICKEILRDISFKSSFVNIELWIKKTNYDDIRIIEVNPRIASSYQNQYRSSYHGANLYHSIIKLSMGHTDIGVIPNIQTNFTGLYSCQSVIGTRCDGKISQLLDLDKIEQEKQSRKDYNFVFYFNDPEFEIVDNHQSGGKVLMKVFFTTKTYEQAQNESLRLKKLFLIKDNFDMTMPKIDHQ</sequence>
<dbReference type="GO" id="GO:0005524">
    <property type="term" value="F:ATP binding"/>
    <property type="evidence" value="ECO:0007669"/>
    <property type="project" value="UniProtKB-UniRule"/>
</dbReference>
<proteinExistence type="predicted"/>
<organism evidence="3 5">
    <name type="scientific">Adineta steineri</name>
    <dbReference type="NCBI Taxonomy" id="433720"/>
    <lineage>
        <taxon>Eukaryota</taxon>
        <taxon>Metazoa</taxon>
        <taxon>Spiralia</taxon>
        <taxon>Gnathifera</taxon>
        <taxon>Rotifera</taxon>
        <taxon>Eurotatoria</taxon>
        <taxon>Bdelloidea</taxon>
        <taxon>Adinetida</taxon>
        <taxon>Adinetidae</taxon>
        <taxon>Adineta</taxon>
    </lineage>
</organism>
<protein>
    <recommendedName>
        <fullName evidence="2">ATP-grasp domain-containing protein</fullName>
    </recommendedName>
</protein>
<evidence type="ECO:0000313" key="5">
    <source>
        <dbReference type="Proteomes" id="UP000663845"/>
    </source>
</evidence>
<dbReference type="InterPro" id="IPR011761">
    <property type="entry name" value="ATP-grasp"/>
</dbReference>
<dbReference type="AlphaFoldDB" id="A0A813MY73"/>
<feature type="domain" description="ATP-grasp" evidence="2">
    <location>
        <begin position="88"/>
        <end position="310"/>
    </location>
</feature>
<evidence type="ECO:0000313" key="4">
    <source>
        <dbReference type="EMBL" id="CAF3503966.1"/>
    </source>
</evidence>
<comment type="caution">
    <text evidence="3">The sequence shown here is derived from an EMBL/GenBank/DDBJ whole genome shotgun (WGS) entry which is preliminary data.</text>
</comment>
<reference evidence="3" key="1">
    <citation type="submission" date="2021-02" db="EMBL/GenBank/DDBJ databases">
        <authorList>
            <person name="Nowell W R."/>
        </authorList>
    </citation>
    <scope>NUCLEOTIDE SEQUENCE</scope>
</reference>
<name>A0A813MY73_9BILA</name>
<dbReference type="PROSITE" id="PS00867">
    <property type="entry name" value="CPSASE_2"/>
    <property type="match status" value="1"/>
</dbReference>
<dbReference type="SUPFAM" id="SSF56059">
    <property type="entry name" value="Glutathione synthetase ATP-binding domain-like"/>
    <property type="match status" value="1"/>
</dbReference>
<keyword evidence="1" id="KW-0547">Nucleotide-binding</keyword>
<dbReference type="GO" id="GO:0046872">
    <property type="term" value="F:metal ion binding"/>
    <property type="evidence" value="ECO:0007669"/>
    <property type="project" value="InterPro"/>
</dbReference>
<dbReference type="EMBL" id="CAJOAZ010000042">
    <property type="protein sequence ID" value="CAF3503966.1"/>
    <property type="molecule type" value="Genomic_DNA"/>
</dbReference>
<dbReference type="Gene3D" id="3.30.470.20">
    <property type="entry name" value="ATP-grasp fold, B domain"/>
    <property type="match status" value="1"/>
</dbReference>
<evidence type="ECO:0000256" key="1">
    <source>
        <dbReference type="PROSITE-ProRule" id="PRU00409"/>
    </source>
</evidence>
<dbReference type="Proteomes" id="UP000663845">
    <property type="component" value="Unassembled WGS sequence"/>
</dbReference>
<keyword evidence="1" id="KW-0067">ATP-binding</keyword>
<evidence type="ECO:0000259" key="2">
    <source>
        <dbReference type="PROSITE" id="PS50975"/>
    </source>
</evidence>
<dbReference type="EMBL" id="CAJNOG010000005">
    <property type="protein sequence ID" value="CAF0730365.1"/>
    <property type="molecule type" value="Genomic_DNA"/>
</dbReference>
<evidence type="ECO:0000313" key="3">
    <source>
        <dbReference type="EMBL" id="CAF0730365.1"/>
    </source>
</evidence>
<gene>
    <name evidence="3" type="ORF">JYZ213_LOCUS1145</name>
    <name evidence="4" type="ORF">OXD698_LOCUS1484</name>
</gene>
<accession>A0A813MY73</accession>